<evidence type="ECO:0000256" key="5">
    <source>
        <dbReference type="ARBA" id="ARBA00040876"/>
    </source>
</evidence>
<dbReference type="GO" id="GO:0005730">
    <property type="term" value="C:nucleolus"/>
    <property type="evidence" value="ECO:0007669"/>
    <property type="project" value="TreeGrafter"/>
</dbReference>
<dbReference type="PROSITE" id="PS50294">
    <property type="entry name" value="WD_REPEATS_REGION"/>
    <property type="match status" value="3"/>
</dbReference>
<dbReference type="InterPro" id="IPR036322">
    <property type="entry name" value="WD40_repeat_dom_sf"/>
</dbReference>
<dbReference type="Pfam" id="PF00400">
    <property type="entry name" value="WD40"/>
    <property type="match status" value="4"/>
</dbReference>
<feature type="region of interest" description="Disordered" evidence="7">
    <location>
        <begin position="1"/>
        <end position="48"/>
    </location>
</feature>
<dbReference type="InterPro" id="IPR051972">
    <property type="entry name" value="Glutamate-rich_WD_repeat"/>
</dbReference>
<evidence type="ECO:0000256" key="7">
    <source>
        <dbReference type="SAM" id="MobiDB-lite"/>
    </source>
</evidence>
<keyword evidence="10" id="KW-1185">Reference proteome</keyword>
<dbReference type="InterPro" id="IPR015943">
    <property type="entry name" value="WD40/YVTN_repeat-like_dom_sf"/>
</dbReference>
<dbReference type="PANTHER" id="PTHR45903:SF1">
    <property type="entry name" value="GLUTAMATE-RICH WD REPEAT-CONTAINING PROTEIN 1"/>
    <property type="match status" value="1"/>
</dbReference>
<evidence type="ECO:0000259" key="8">
    <source>
        <dbReference type="Pfam" id="PF12265"/>
    </source>
</evidence>
<dbReference type="AlphaFoldDB" id="A0A8D0GX38"/>
<evidence type="ECO:0000256" key="4">
    <source>
        <dbReference type="ARBA" id="ARBA00023242"/>
    </source>
</evidence>
<dbReference type="PROSITE" id="PS00678">
    <property type="entry name" value="WD_REPEATS_1"/>
    <property type="match status" value="1"/>
</dbReference>
<feature type="repeat" description="WD" evidence="6">
    <location>
        <begin position="356"/>
        <end position="390"/>
    </location>
</feature>
<dbReference type="SUPFAM" id="SSF50978">
    <property type="entry name" value="WD40 repeat-like"/>
    <property type="match status" value="1"/>
</dbReference>
<dbReference type="InterPro" id="IPR019775">
    <property type="entry name" value="WD40_repeat_CS"/>
</dbReference>
<dbReference type="Proteomes" id="UP000694392">
    <property type="component" value="Unplaced"/>
</dbReference>
<accession>A0A8D0GX38</accession>
<feature type="compositionally biased region" description="Acidic residues" evidence="7">
    <location>
        <begin position="126"/>
        <end position="142"/>
    </location>
</feature>
<dbReference type="InterPro" id="IPR020472">
    <property type="entry name" value="WD40_PAC1"/>
</dbReference>
<evidence type="ECO:0000256" key="6">
    <source>
        <dbReference type="PROSITE-ProRule" id="PRU00221"/>
    </source>
</evidence>
<dbReference type="OMA" id="RHWKPNA"/>
<evidence type="ECO:0000256" key="1">
    <source>
        <dbReference type="ARBA" id="ARBA00004123"/>
    </source>
</evidence>
<feature type="region of interest" description="Disordered" evidence="7">
    <location>
        <begin position="122"/>
        <end position="147"/>
    </location>
</feature>
<feature type="repeat" description="WD" evidence="6">
    <location>
        <begin position="311"/>
        <end position="352"/>
    </location>
</feature>
<evidence type="ECO:0000256" key="3">
    <source>
        <dbReference type="ARBA" id="ARBA00022737"/>
    </source>
</evidence>
<feature type="compositionally biased region" description="Low complexity" evidence="7">
    <location>
        <begin position="8"/>
        <end position="21"/>
    </location>
</feature>
<protein>
    <recommendedName>
        <fullName evidence="5">Glutamate-rich WD repeat-containing protein 1</fullName>
    </recommendedName>
</protein>
<dbReference type="PRINTS" id="PR00320">
    <property type="entry name" value="GPROTEINBRPT"/>
</dbReference>
<dbReference type="Pfam" id="PF12265">
    <property type="entry name" value="CAF1C_H4-bd"/>
    <property type="match status" value="1"/>
</dbReference>
<dbReference type="InterPro" id="IPR022052">
    <property type="entry name" value="Histone-bd_RBBP4-like_N"/>
</dbReference>
<evidence type="ECO:0000313" key="9">
    <source>
        <dbReference type="Ensembl" id="ENSSPUP00000010965.1"/>
    </source>
</evidence>
<reference evidence="9" key="2">
    <citation type="submission" date="2025-09" db="UniProtKB">
        <authorList>
            <consortium name="Ensembl"/>
        </authorList>
    </citation>
    <scope>IDENTIFICATION</scope>
</reference>
<dbReference type="Gene3D" id="2.130.10.10">
    <property type="entry name" value="YVTN repeat-like/Quinoprotein amine dehydrogenase"/>
    <property type="match status" value="1"/>
</dbReference>
<keyword evidence="4" id="KW-0539">Nucleus</keyword>
<evidence type="ECO:0000256" key="2">
    <source>
        <dbReference type="ARBA" id="ARBA00022574"/>
    </source>
</evidence>
<dbReference type="InterPro" id="IPR001680">
    <property type="entry name" value="WD40_rpt"/>
</dbReference>
<name>A0A8D0GX38_SPHPU</name>
<evidence type="ECO:0000313" key="10">
    <source>
        <dbReference type="Proteomes" id="UP000694392"/>
    </source>
</evidence>
<dbReference type="PANTHER" id="PTHR45903">
    <property type="entry name" value="GLUTAMATE-RICH WD REPEAT-CONTAINING PROTEIN 1"/>
    <property type="match status" value="1"/>
</dbReference>
<dbReference type="Ensembl" id="ENSSPUT00000011692.1">
    <property type="protein sequence ID" value="ENSSPUP00000010965.1"/>
    <property type="gene ID" value="ENSSPUG00000008430.1"/>
</dbReference>
<sequence length="451" mass="48924">MADTTCAEGSSGSSSSSSSSSDGEEEMEQGGQEQAGVYVPGRAPAPAPGEELVMDEAAYRLYHRAGTGAPCLSFDLLLSIQGDGNQLGSPLSLLLCAGTQAESAQANRLLVMKMHNLCATRRGEQGDLESESSSEEEEEEDEEKKPQLELAMVPHYGVINRVRVTELGGSHVAAVWSEKGQVEIYDLQRPLVAVSDPQAMTVFIREEQAKIKPVFTFSGHMTEGFAMDWSPTQPGHLLTGDCNKNIHLWTPKEDGSWFVDQRPFTSHTASVEDIQWSPNEATVFASCSADASIQIWDVRVGPGRGSMLKVEQAHSGDVNVISWNRNEPFLVSGGDDGTLRIWDLRQFQKGSTVATFKQHAAPITSVEWHPTDSGVFAAAGADDQVTQWDLAVERDEEGEGQDPALSSIPPQLLFVHQGETDIKELHWVPQSPGVLVTTALSGFNVFRTISV</sequence>
<dbReference type="GO" id="GO:0042254">
    <property type="term" value="P:ribosome biogenesis"/>
    <property type="evidence" value="ECO:0007669"/>
    <property type="project" value="TreeGrafter"/>
</dbReference>
<proteinExistence type="predicted"/>
<reference evidence="9" key="1">
    <citation type="submission" date="2025-08" db="UniProtKB">
        <authorList>
            <consortium name="Ensembl"/>
        </authorList>
    </citation>
    <scope>IDENTIFICATION</scope>
</reference>
<dbReference type="PROSITE" id="PS50082">
    <property type="entry name" value="WD_REPEATS_2"/>
    <property type="match status" value="3"/>
</dbReference>
<comment type="subcellular location">
    <subcellularLocation>
        <location evidence="1">Nucleus</location>
    </subcellularLocation>
</comment>
<dbReference type="SMART" id="SM00320">
    <property type="entry name" value="WD40"/>
    <property type="match status" value="6"/>
</dbReference>
<keyword evidence="3" id="KW-0677">Repeat</keyword>
<organism evidence="9 10">
    <name type="scientific">Sphenodon punctatus</name>
    <name type="common">Tuatara</name>
    <name type="synonym">Hatteria punctata</name>
    <dbReference type="NCBI Taxonomy" id="8508"/>
    <lineage>
        <taxon>Eukaryota</taxon>
        <taxon>Metazoa</taxon>
        <taxon>Chordata</taxon>
        <taxon>Craniata</taxon>
        <taxon>Vertebrata</taxon>
        <taxon>Euteleostomi</taxon>
        <taxon>Lepidosauria</taxon>
        <taxon>Sphenodontia</taxon>
        <taxon>Sphenodontidae</taxon>
        <taxon>Sphenodon</taxon>
    </lineage>
</organism>
<feature type="compositionally biased region" description="Low complexity" evidence="7">
    <location>
        <begin position="29"/>
        <end position="44"/>
    </location>
</feature>
<keyword evidence="2 6" id="KW-0853">WD repeat</keyword>
<feature type="domain" description="Histone-binding protein RBBP4-like N-terminal" evidence="8">
    <location>
        <begin position="50"/>
        <end position="118"/>
    </location>
</feature>
<feature type="repeat" description="WD" evidence="6">
    <location>
        <begin position="264"/>
        <end position="299"/>
    </location>
</feature>
<dbReference type="GeneTree" id="ENSGT00550000075124"/>